<dbReference type="Pfam" id="PF13100">
    <property type="entry name" value="OstA_2"/>
    <property type="match status" value="1"/>
</dbReference>
<feature type="chain" id="PRO_5046637346" evidence="2">
    <location>
        <begin position="20"/>
        <end position="869"/>
    </location>
</feature>
<protein>
    <submittedName>
        <fullName evidence="4">OstA-like protein</fullName>
    </submittedName>
</protein>
<evidence type="ECO:0000259" key="3">
    <source>
        <dbReference type="Pfam" id="PF13100"/>
    </source>
</evidence>
<sequence length="869" mass="96274">MNKYVLSLLFLLAAAAVFGQSKSKVELIRSTYMQAATAPDGSRILKVRNGTFKQDYSTLTSDSAYFYTELNIVEAFSHVVINQGDTVHIYSDKLNYNGNTKVAVLTNHVVMVDKDATLTTDYFTYNTATRIGTYTDGGKLVNKETTVISKNGYYFANSRDAYFRYDVVATSPDATIKTDTMRYNAGTRINYFYGPTLINGKDKDNLYTENGTYNTATQQAFFGKKNLYVQKTKSLRGDSLFYDRKRGYGKAVNHVTFTDTEQRITLKGDLGEFFKANEEAIVTRNAYMIFVTEDSSGVKKTVNVPASVIKTNTADSVLKKTRLPGKDTLAKALDELNKALPAGKKLTEQALRDSVTKNLPGDKNLATQAVKDAVTKNLPAIKKAAAANSSVVSDVLAAVKKAVPAPPTTQFPKKVIPKFESVLRFGDTIQAVEKPRAGIRYDSLYFVADTLRTQVLTFKDFKIMKQKRYDAEHPDTTIKAPVKKAASVMLTKLPKYIVSEPIPFYKDTTYIRLEYFGKPVAKPKPVVVPVKIANAPVKKKISPQDSLKAVKVKFIADSLALLKPKPKVLSDTSRIRIVSGYNAAKLFKSDLQAKADSMFYSSSDSTIRMFVQPMIWTQGAQLSGDSVTLQMKNKKLDNLDMYPNGFIVHLEKKDSTVFNQAGGKRMHGTFKNGKLNTFLILGNAETIYFKRDTVKNIITDMSRTVSGTASFTFENGEITGNGFSQKYEGRALPINKVKEDDKILKAFIWKPKERPISKEAILNRRKILPAKKGTVKPAVNTVKPTGKPVLKPVGTAAKKDSLGKALPQIKLGKDSLATKPAIKLLKDTLSNKAVIKPLNDSLSKPTAKPLKDILPKDTTQQRRSIILKP</sequence>
<dbReference type="InterPro" id="IPR005653">
    <property type="entry name" value="OstA-like_N"/>
</dbReference>
<feature type="region of interest" description="Disordered" evidence="1">
    <location>
        <begin position="840"/>
        <end position="869"/>
    </location>
</feature>
<feature type="domain" description="Organic solvent tolerance-like N-terminal" evidence="3">
    <location>
        <begin position="22"/>
        <end position="179"/>
    </location>
</feature>
<evidence type="ECO:0000256" key="2">
    <source>
        <dbReference type="SAM" id="SignalP"/>
    </source>
</evidence>
<dbReference type="Gene3D" id="2.60.450.10">
    <property type="entry name" value="Lipopolysaccharide (LPS) transport protein A like domain"/>
    <property type="match status" value="2"/>
</dbReference>
<keyword evidence="2" id="KW-0732">Signal</keyword>
<reference evidence="5" key="1">
    <citation type="journal article" date="2019" name="Int. J. Syst. Evol. Microbiol.">
        <title>The Global Catalogue of Microorganisms (GCM) 10K type strain sequencing project: providing services to taxonomists for standard genome sequencing and annotation.</title>
        <authorList>
            <consortium name="The Broad Institute Genomics Platform"/>
            <consortium name="The Broad Institute Genome Sequencing Center for Infectious Disease"/>
            <person name="Wu L."/>
            <person name="Ma J."/>
        </authorList>
    </citation>
    <scope>NUCLEOTIDE SEQUENCE [LARGE SCALE GENOMIC DNA]</scope>
    <source>
        <strain evidence="5">KCTC 52232</strain>
    </source>
</reference>
<evidence type="ECO:0000256" key="1">
    <source>
        <dbReference type="SAM" id="MobiDB-lite"/>
    </source>
</evidence>
<dbReference type="Proteomes" id="UP001597601">
    <property type="component" value="Unassembled WGS sequence"/>
</dbReference>
<dbReference type="EMBL" id="JBHUON010000011">
    <property type="protein sequence ID" value="MFD2865163.1"/>
    <property type="molecule type" value="Genomic_DNA"/>
</dbReference>
<keyword evidence="5" id="KW-1185">Reference proteome</keyword>
<proteinExistence type="predicted"/>
<feature type="signal peptide" evidence="2">
    <location>
        <begin position="1"/>
        <end position="19"/>
    </location>
</feature>
<gene>
    <name evidence="4" type="ORF">ACFSYC_10740</name>
</gene>
<comment type="caution">
    <text evidence="4">The sequence shown here is derived from an EMBL/GenBank/DDBJ whole genome shotgun (WGS) entry which is preliminary data.</text>
</comment>
<organism evidence="4 5">
    <name type="scientific">Mucilaginibacter antarcticus</name>
    <dbReference type="NCBI Taxonomy" id="1855725"/>
    <lineage>
        <taxon>Bacteria</taxon>
        <taxon>Pseudomonadati</taxon>
        <taxon>Bacteroidota</taxon>
        <taxon>Sphingobacteriia</taxon>
        <taxon>Sphingobacteriales</taxon>
        <taxon>Sphingobacteriaceae</taxon>
        <taxon>Mucilaginibacter</taxon>
    </lineage>
</organism>
<accession>A0ABW5XPI4</accession>
<name>A0ABW5XPI4_9SPHI</name>
<evidence type="ECO:0000313" key="5">
    <source>
        <dbReference type="Proteomes" id="UP001597601"/>
    </source>
</evidence>
<dbReference type="RefSeq" id="WP_377126986.1">
    <property type="nucleotide sequence ID" value="NZ_JBHUON010000011.1"/>
</dbReference>
<evidence type="ECO:0000313" key="4">
    <source>
        <dbReference type="EMBL" id="MFD2865163.1"/>
    </source>
</evidence>